<reference evidence="1" key="1">
    <citation type="submission" date="2020-03" db="EMBL/GenBank/DDBJ databases">
        <title>A high-quality chromosome-level genome assembly of a woody plant with both climbing and erect habits, Rhamnella rubrinervis.</title>
        <authorList>
            <person name="Lu Z."/>
            <person name="Yang Y."/>
            <person name="Zhu X."/>
            <person name="Sun Y."/>
        </authorList>
    </citation>
    <scope>NUCLEOTIDE SEQUENCE</scope>
    <source>
        <strain evidence="1">BYM</strain>
        <tissue evidence="1">Leaf</tissue>
    </source>
</reference>
<proteinExistence type="predicted"/>
<gene>
    <name evidence="1" type="ORF">FNV43_RR11886</name>
</gene>
<dbReference type="AlphaFoldDB" id="A0A8K0MI15"/>
<accession>A0A8K0MI15</accession>
<organism evidence="1 2">
    <name type="scientific">Rhamnella rubrinervis</name>
    <dbReference type="NCBI Taxonomy" id="2594499"/>
    <lineage>
        <taxon>Eukaryota</taxon>
        <taxon>Viridiplantae</taxon>
        <taxon>Streptophyta</taxon>
        <taxon>Embryophyta</taxon>
        <taxon>Tracheophyta</taxon>
        <taxon>Spermatophyta</taxon>
        <taxon>Magnoliopsida</taxon>
        <taxon>eudicotyledons</taxon>
        <taxon>Gunneridae</taxon>
        <taxon>Pentapetalae</taxon>
        <taxon>rosids</taxon>
        <taxon>fabids</taxon>
        <taxon>Rosales</taxon>
        <taxon>Rhamnaceae</taxon>
        <taxon>rhamnoid group</taxon>
        <taxon>Rhamneae</taxon>
        <taxon>Rhamnella</taxon>
    </lineage>
</organism>
<keyword evidence="2" id="KW-1185">Reference proteome</keyword>
<dbReference type="EMBL" id="VOIH02000005">
    <property type="protein sequence ID" value="KAF3446706.1"/>
    <property type="molecule type" value="Genomic_DNA"/>
</dbReference>
<sequence>MAEGRVISKLIEATQSSSNRIKATVVRETVQWLWSLRGSSGASCAQVQTHSRRSRSTFSAAAAAATAGASNKHMIANSRGDDISNYKPLSWKCKCGDYFFNP</sequence>
<name>A0A8K0MI15_9ROSA</name>
<evidence type="ECO:0008006" key="3">
    <source>
        <dbReference type="Google" id="ProtNLM"/>
    </source>
</evidence>
<dbReference type="OrthoDB" id="614712at2759"/>
<evidence type="ECO:0000313" key="1">
    <source>
        <dbReference type="EMBL" id="KAF3446706.1"/>
    </source>
</evidence>
<protein>
    <recommendedName>
        <fullName evidence="3">Epidermal patterning factor-like protein</fullName>
    </recommendedName>
</protein>
<dbReference type="Proteomes" id="UP000796880">
    <property type="component" value="Unassembled WGS sequence"/>
</dbReference>
<comment type="caution">
    <text evidence="1">The sequence shown here is derived from an EMBL/GenBank/DDBJ whole genome shotgun (WGS) entry which is preliminary data.</text>
</comment>
<evidence type="ECO:0000313" key="2">
    <source>
        <dbReference type="Proteomes" id="UP000796880"/>
    </source>
</evidence>